<keyword evidence="5 11" id="KW-0472">Membrane</keyword>
<dbReference type="GO" id="GO:0005886">
    <property type="term" value="C:plasma membrane"/>
    <property type="evidence" value="ECO:0007669"/>
    <property type="project" value="TreeGrafter"/>
</dbReference>
<reference evidence="13 14" key="1">
    <citation type="journal article" date="2017" name="PLoS Biol.">
        <title>The sea cucumber genome provides insights into morphological evolution and visceral regeneration.</title>
        <authorList>
            <person name="Zhang X."/>
            <person name="Sun L."/>
            <person name="Yuan J."/>
            <person name="Sun Y."/>
            <person name="Gao Y."/>
            <person name="Zhang L."/>
            <person name="Li S."/>
            <person name="Dai H."/>
            <person name="Hamel J.F."/>
            <person name="Liu C."/>
            <person name="Yu Y."/>
            <person name="Liu S."/>
            <person name="Lin W."/>
            <person name="Guo K."/>
            <person name="Jin S."/>
            <person name="Xu P."/>
            <person name="Storey K.B."/>
            <person name="Huan P."/>
            <person name="Zhang T."/>
            <person name="Zhou Y."/>
            <person name="Zhang J."/>
            <person name="Lin C."/>
            <person name="Li X."/>
            <person name="Xing L."/>
            <person name="Huo D."/>
            <person name="Sun M."/>
            <person name="Wang L."/>
            <person name="Mercier A."/>
            <person name="Li F."/>
            <person name="Yang H."/>
            <person name="Xiang J."/>
        </authorList>
    </citation>
    <scope>NUCLEOTIDE SEQUENCE [LARGE SCALE GENOMIC DNA]</scope>
    <source>
        <strain evidence="13">Shaxun</strain>
        <tissue evidence="13">Muscle</tissue>
    </source>
</reference>
<evidence type="ECO:0000256" key="8">
    <source>
        <dbReference type="ARBA" id="ARBA00023180"/>
    </source>
</evidence>
<feature type="transmembrane region" description="Helical" evidence="11">
    <location>
        <begin position="135"/>
        <end position="157"/>
    </location>
</feature>
<evidence type="ECO:0000256" key="3">
    <source>
        <dbReference type="ARBA" id="ARBA00022737"/>
    </source>
</evidence>
<sequence length="214" mass="22820">MSVNDVTVMTLNFSVDCGWGDGEGGVCQPCEPGTFQSGNDMYCSTCSYCKDRHVIQECSAKQDTECGDCLPNHTTDCPTTTPTVTPSNTPTLQESSPSEMSNNTQASRRFNQGNGNNKVPPGMSYSPWQISSTSVMIVIVSVLVVALLGTMVALVIVKRNGRTDQRDPSTNDIELHTIGIPGTSDTSSALLDTTSTNSVRSFVSGDDHLQNPGN</sequence>
<evidence type="ECO:0000256" key="11">
    <source>
        <dbReference type="SAM" id="Phobius"/>
    </source>
</evidence>
<dbReference type="Proteomes" id="UP000230750">
    <property type="component" value="Unassembled WGS sequence"/>
</dbReference>
<dbReference type="GO" id="GO:0046330">
    <property type="term" value="P:positive regulation of JNK cascade"/>
    <property type="evidence" value="ECO:0007669"/>
    <property type="project" value="InterPro"/>
</dbReference>
<feature type="domain" description="TNFR-Cys" evidence="12">
    <location>
        <begin position="29"/>
        <end position="66"/>
    </location>
</feature>
<evidence type="ECO:0000256" key="9">
    <source>
        <dbReference type="PROSITE-ProRule" id="PRU00206"/>
    </source>
</evidence>
<dbReference type="GO" id="GO:0038023">
    <property type="term" value="F:signaling receptor activity"/>
    <property type="evidence" value="ECO:0007669"/>
    <property type="project" value="InterPro"/>
</dbReference>
<evidence type="ECO:0000256" key="7">
    <source>
        <dbReference type="ARBA" id="ARBA00023170"/>
    </source>
</evidence>
<keyword evidence="4 11" id="KW-1133">Transmembrane helix</keyword>
<evidence type="ECO:0000256" key="10">
    <source>
        <dbReference type="SAM" id="MobiDB-lite"/>
    </source>
</evidence>
<evidence type="ECO:0000259" key="12">
    <source>
        <dbReference type="PROSITE" id="PS50050"/>
    </source>
</evidence>
<feature type="region of interest" description="Disordered" evidence="10">
    <location>
        <begin position="162"/>
        <end position="191"/>
    </location>
</feature>
<comment type="caution">
    <text evidence="9">Lacks conserved residue(s) required for the propagation of feature annotation.</text>
</comment>
<dbReference type="PANTHER" id="PTHR12120">
    <property type="entry name" value="TNFR-CYS DOMAIN-CONTAINING PROTEIN"/>
    <property type="match status" value="1"/>
</dbReference>
<evidence type="ECO:0000256" key="5">
    <source>
        <dbReference type="ARBA" id="ARBA00023136"/>
    </source>
</evidence>
<feature type="region of interest" description="Disordered" evidence="10">
    <location>
        <begin position="77"/>
        <end position="105"/>
    </location>
</feature>
<dbReference type="EMBL" id="MRZV01001881">
    <property type="protein sequence ID" value="PIK35518.1"/>
    <property type="molecule type" value="Genomic_DNA"/>
</dbReference>
<comment type="caution">
    <text evidence="13">The sequence shown here is derived from an EMBL/GenBank/DDBJ whole genome shotgun (WGS) entry which is preliminary data.</text>
</comment>
<dbReference type="PANTHER" id="PTHR12120:SF10">
    <property type="entry name" value="TNFR-CYS DOMAIN-CONTAINING PROTEIN"/>
    <property type="match status" value="1"/>
</dbReference>
<dbReference type="OrthoDB" id="9940478at2759"/>
<keyword evidence="8" id="KW-0325">Glycoprotein</keyword>
<dbReference type="PROSITE" id="PS00652">
    <property type="entry name" value="TNFR_NGFR_1"/>
    <property type="match status" value="1"/>
</dbReference>
<proteinExistence type="predicted"/>
<feature type="non-terminal residue" evidence="13">
    <location>
        <position position="214"/>
    </location>
</feature>
<feature type="repeat" description="TNFR-Cys" evidence="9">
    <location>
        <begin position="29"/>
        <end position="66"/>
    </location>
</feature>
<comment type="subcellular location">
    <subcellularLocation>
        <location evidence="1">Membrane</location>
        <topology evidence="1">Single-pass membrane protein</topology>
    </subcellularLocation>
</comment>
<organism evidence="13 14">
    <name type="scientific">Stichopus japonicus</name>
    <name type="common">Sea cucumber</name>
    <dbReference type="NCBI Taxonomy" id="307972"/>
    <lineage>
        <taxon>Eukaryota</taxon>
        <taxon>Metazoa</taxon>
        <taxon>Echinodermata</taxon>
        <taxon>Eleutherozoa</taxon>
        <taxon>Echinozoa</taxon>
        <taxon>Holothuroidea</taxon>
        <taxon>Aspidochirotacea</taxon>
        <taxon>Aspidochirotida</taxon>
        <taxon>Stichopodidae</taxon>
        <taxon>Apostichopus</taxon>
    </lineage>
</organism>
<gene>
    <name evidence="13" type="ORF">BSL78_27650</name>
</gene>
<dbReference type="GO" id="GO:0043123">
    <property type="term" value="P:positive regulation of canonical NF-kappaB signal transduction"/>
    <property type="evidence" value="ECO:0007669"/>
    <property type="project" value="InterPro"/>
</dbReference>
<dbReference type="AlphaFoldDB" id="A0A2G8JIG9"/>
<keyword evidence="7 13" id="KW-0675">Receptor</keyword>
<dbReference type="Gene3D" id="2.10.50.10">
    <property type="entry name" value="Tumor Necrosis Factor Receptor, subunit A, domain 2"/>
    <property type="match status" value="1"/>
</dbReference>
<keyword evidence="3" id="KW-0677">Repeat</keyword>
<dbReference type="InterPro" id="IPR001368">
    <property type="entry name" value="TNFR/NGFR_Cys_rich_reg"/>
</dbReference>
<keyword evidence="14" id="KW-1185">Reference proteome</keyword>
<keyword evidence="2 11" id="KW-0812">Transmembrane</keyword>
<evidence type="ECO:0000313" key="13">
    <source>
        <dbReference type="EMBL" id="PIK35518.1"/>
    </source>
</evidence>
<feature type="compositionally biased region" description="Basic and acidic residues" evidence="10">
    <location>
        <begin position="162"/>
        <end position="175"/>
    </location>
</feature>
<evidence type="ECO:0000313" key="14">
    <source>
        <dbReference type="Proteomes" id="UP000230750"/>
    </source>
</evidence>
<feature type="compositionally biased region" description="Polar residues" evidence="10">
    <location>
        <begin position="92"/>
        <end position="105"/>
    </location>
</feature>
<accession>A0A2G8JIG9</accession>
<evidence type="ECO:0000256" key="2">
    <source>
        <dbReference type="ARBA" id="ARBA00022692"/>
    </source>
</evidence>
<dbReference type="InterPro" id="IPR047526">
    <property type="entry name" value="TNR19/27/EDAR"/>
</dbReference>
<evidence type="ECO:0000256" key="6">
    <source>
        <dbReference type="ARBA" id="ARBA00023157"/>
    </source>
</evidence>
<protein>
    <submittedName>
        <fullName evidence="13">Putative tumor necrosis factor receptor superfamily member EDAR-like</fullName>
    </submittedName>
</protein>
<dbReference type="PROSITE" id="PS50050">
    <property type="entry name" value="TNFR_NGFR_2"/>
    <property type="match status" value="1"/>
</dbReference>
<name>A0A2G8JIG9_STIJA</name>
<evidence type="ECO:0000256" key="1">
    <source>
        <dbReference type="ARBA" id="ARBA00004167"/>
    </source>
</evidence>
<keyword evidence="6" id="KW-1015">Disulfide bond</keyword>
<evidence type="ECO:0000256" key="4">
    <source>
        <dbReference type="ARBA" id="ARBA00022989"/>
    </source>
</evidence>
<feature type="compositionally biased region" description="Low complexity" evidence="10">
    <location>
        <begin position="77"/>
        <end position="91"/>
    </location>
</feature>